<dbReference type="NCBIfam" id="TIGR00756">
    <property type="entry name" value="PPR"/>
    <property type="match status" value="5"/>
</dbReference>
<dbReference type="InterPro" id="IPR002885">
    <property type="entry name" value="PPR_rpt"/>
</dbReference>
<keyword evidence="3" id="KW-0677">Repeat</keyword>
<gene>
    <name evidence="12" type="ORF">AQUCO_04000120v1</name>
</gene>
<dbReference type="OrthoDB" id="185373at2759"/>
<keyword evidence="13" id="KW-1185">Reference proteome</keyword>
<dbReference type="Proteomes" id="UP000230069">
    <property type="component" value="Unassembled WGS sequence"/>
</dbReference>
<accession>A0A2G5CRG8</accession>
<dbReference type="SMR" id="A0A2G5CRG8"/>
<keyword evidence="6" id="KW-0805">Transcription regulation</keyword>
<dbReference type="AlphaFoldDB" id="A0A2G5CRG8"/>
<evidence type="ECO:0000256" key="10">
    <source>
        <dbReference type="SAM" id="MobiDB-lite"/>
    </source>
</evidence>
<keyword evidence="8" id="KW-0539">Nucleus</keyword>
<feature type="repeat" description="PPR" evidence="9">
    <location>
        <begin position="594"/>
        <end position="628"/>
    </location>
</feature>
<feature type="compositionally biased region" description="Polar residues" evidence="10">
    <location>
        <begin position="1"/>
        <end position="16"/>
    </location>
</feature>
<dbReference type="EMBL" id="KZ305057">
    <property type="protein sequence ID" value="PIA33829.1"/>
    <property type="molecule type" value="Genomic_DNA"/>
</dbReference>
<comment type="subcellular location">
    <subcellularLocation>
        <location evidence="1">Nucleus</location>
    </subcellularLocation>
</comment>
<dbReference type="Gene3D" id="1.25.40.10">
    <property type="entry name" value="Tetratricopeptide repeat domain"/>
    <property type="match status" value="4"/>
</dbReference>
<feature type="domain" description="BED-type" evidence="11">
    <location>
        <begin position="31"/>
        <end position="70"/>
    </location>
</feature>
<evidence type="ECO:0000256" key="6">
    <source>
        <dbReference type="ARBA" id="ARBA00023015"/>
    </source>
</evidence>
<proteinExistence type="predicted"/>
<evidence type="ECO:0000313" key="13">
    <source>
        <dbReference type="Proteomes" id="UP000230069"/>
    </source>
</evidence>
<feature type="repeat" description="PPR" evidence="9">
    <location>
        <begin position="452"/>
        <end position="486"/>
    </location>
</feature>
<evidence type="ECO:0000256" key="9">
    <source>
        <dbReference type="PROSITE-ProRule" id="PRU00708"/>
    </source>
</evidence>
<evidence type="ECO:0000256" key="5">
    <source>
        <dbReference type="ARBA" id="ARBA00022833"/>
    </source>
</evidence>
<evidence type="ECO:0000256" key="8">
    <source>
        <dbReference type="ARBA" id="ARBA00023242"/>
    </source>
</evidence>
<feature type="repeat" description="PPR" evidence="9">
    <location>
        <begin position="522"/>
        <end position="556"/>
    </location>
</feature>
<evidence type="ECO:0000256" key="1">
    <source>
        <dbReference type="ARBA" id="ARBA00004123"/>
    </source>
</evidence>
<feature type="repeat" description="PPR" evidence="9">
    <location>
        <begin position="664"/>
        <end position="698"/>
    </location>
</feature>
<dbReference type="GO" id="GO:0005634">
    <property type="term" value="C:nucleus"/>
    <property type="evidence" value="ECO:0007669"/>
    <property type="project" value="UniProtKB-SubCell"/>
</dbReference>
<name>A0A2G5CRG8_AQUCA</name>
<dbReference type="STRING" id="218851.A0A2G5CRG8"/>
<dbReference type="SMART" id="SM00614">
    <property type="entry name" value="ZnF_BED"/>
    <property type="match status" value="1"/>
</dbReference>
<evidence type="ECO:0000259" key="11">
    <source>
        <dbReference type="Pfam" id="PF02892"/>
    </source>
</evidence>
<keyword evidence="7" id="KW-0804">Transcription</keyword>
<evidence type="ECO:0000256" key="2">
    <source>
        <dbReference type="ARBA" id="ARBA00022723"/>
    </source>
</evidence>
<evidence type="ECO:0000256" key="3">
    <source>
        <dbReference type="ARBA" id="ARBA00022737"/>
    </source>
</evidence>
<dbReference type="InterPro" id="IPR012337">
    <property type="entry name" value="RNaseH-like_sf"/>
</dbReference>
<keyword evidence="2" id="KW-0479">Metal-binding</keyword>
<dbReference type="GO" id="GO:0003677">
    <property type="term" value="F:DNA binding"/>
    <property type="evidence" value="ECO:0007669"/>
    <property type="project" value="InterPro"/>
</dbReference>
<sequence length="801" mass="91572">MSVPSSMDSIDGVSNSSKRKKLSGSQNTLRSNVWLEFERSKDKQSAICKHCKETFRVNGTSSLRNHLNRCFMKKQNESGQERSRKDEGTPSTKMIKFCQERSRKDLSGMIVKHNYPFSMVEHEYFRKFVNNLQPQFDLKHRNTVRGDIVKLYKEEKNALYSILGKLSSRVSLTTDLWTTQCTRDSYMCLTVHYIDDDWVLRNKILNFRLMDCSHTGSELERIIMKCLLDWNVDKKVSTITVDNASSNDVMVSLLKANLNQDKLLVFNGKFFHIRCTTHILTLIVKDGLSAMGNTLEKVLESSRSSPRYSILPYCTNFMANNLVSRYLLTTFLFQNPNYSLMVVRPYSSSSSVENYWKLLQRSNDSQTNLEKTLTNVRGKLDSSIVEIILKRCSINRSSLLGLRFFIWAGLQPDYRHTSYMFNKACKLFEIHQKPQTISDVLESYRMENRLVSVKTFKVVLNLCGEAKLADEALGLLRKMGEFGCRPDTTIFNVVIRMFSDKGGMDVAQGLMREMALIDLYPDLSTYITVIKGFCRVGRLEDACQLIEVMRNHGCVPNVVVYSILLDGYCKIGNFDRALEFLGEMEKEDNGRMPNIVTYTSLIQNFCEKGKTMEALTILDRMESRGCFPNRVTVSTLVKHLVFEGNIEAAYKLIDKVIANGIVSRNECYSSLVLSLLQNKKMDEAKKLFIWMLGNQIKPDGLACSILIKQLCLEGSILHGFEYYVEMEKRDFLASVDSDISSILLAGLCQQGHLVEAVRLINAMVERKIKLKAPYADSIFESLHKSGESELALHLMRVQELV</sequence>
<dbReference type="InParanoid" id="A0A2G5CRG8"/>
<dbReference type="InterPro" id="IPR011990">
    <property type="entry name" value="TPR-like_helical_dom_sf"/>
</dbReference>
<dbReference type="InterPro" id="IPR052035">
    <property type="entry name" value="ZnF_BED_domain_contain"/>
</dbReference>
<dbReference type="Pfam" id="PF01535">
    <property type="entry name" value="PPR"/>
    <property type="match status" value="3"/>
</dbReference>
<dbReference type="SUPFAM" id="SSF140996">
    <property type="entry name" value="Hermes dimerisation domain"/>
    <property type="match status" value="1"/>
</dbReference>
<feature type="region of interest" description="Disordered" evidence="10">
    <location>
        <begin position="1"/>
        <end position="25"/>
    </location>
</feature>
<evidence type="ECO:0000256" key="4">
    <source>
        <dbReference type="ARBA" id="ARBA00022771"/>
    </source>
</evidence>
<feature type="repeat" description="PPR" evidence="9">
    <location>
        <begin position="736"/>
        <end position="770"/>
    </location>
</feature>
<dbReference type="PANTHER" id="PTHR46481:SF10">
    <property type="entry name" value="ZINC FINGER BED DOMAIN-CONTAINING PROTEIN 39"/>
    <property type="match status" value="1"/>
</dbReference>
<dbReference type="FunCoup" id="A0A2G5CRG8">
    <property type="interactions" value="242"/>
</dbReference>
<dbReference type="Pfam" id="PF02892">
    <property type="entry name" value="zf-BED"/>
    <property type="match status" value="1"/>
</dbReference>
<dbReference type="GO" id="GO:0008270">
    <property type="term" value="F:zinc ion binding"/>
    <property type="evidence" value="ECO:0007669"/>
    <property type="project" value="UniProtKB-KW"/>
</dbReference>
<evidence type="ECO:0000256" key="7">
    <source>
        <dbReference type="ARBA" id="ARBA00023163"/>
    </source>
</evidence>
<keyword evidence="5" id="KW-0862">Zinc</keyword>
<protein>
    <recommendedName>
        <fullName evidence="11">BED-type domain-containing protein</fullName>
    </recommendedName>
</protein>
<keyword evidence="4" id="KW-0863">Zinc-finger</keyword>
<organism evidence="12 13">
    <name type="scientific">Aquilegia coerulea</name>
    <name type="common">Rocky mountain columbine</name>
    <dbReference type="NCBI Taxonomy" id="218851"/>
    <lineage>
        <taxon>Eukaryota</taxon>
        <taxon>Viridiplantae</taxon>
        <taxon>Streptophyta</taxon>
        <taxon>Embryophyta</taxon>
        <taxon>Tracheophyta</taxon>
        <taxon>Spermatophyta</taxon>
        <taxon>Magnoliopsida</taxon>
        <taxon>Ranunculales</taxon>
        <taxon>Ranunculaceae</taxon>
        <taxon>Thalictroideae</taxon>
        <taxon>Aquilegia</taxon>
    </lineage>
</organism>
<dbReference type="InterPro" id="IPR003656">
    <property type="entry name" value="Znf_BED"/>
</dbReference>
<dbReference type="SUPFAM" id="SSF53098">
    <property type="entry name" value="Ribonuclease H-like"/>
    <property type="match status" value="1"/>
</dbReference>
<evidence type="ECO:0000313" key="12">
    <source>
        <dbReference type="EMBL" id="PIA33829.1"/>
    </source>
</evidence>
<feature type="repeat" description="PPR" evidence="9">
    <location>
        <begin position="557"/>
        <end position="587"/>
    </location>
</feature>
<reference evidence="12 13" key="1">
    <citation type="submission" date="2017-09" db="EMBL/GenBank/DDBJ databases">
        <title>WGS assembly of Aquilegia coerulea Goldsmith.</title>
        <authorList>
            <person name="Hodges S."/>
            <person name="Kramer E."/>
            <person name="Nordborg M."/>
            <person name="Tomkins J."/>
            <person name="Borevitz J."/>
            <person name="Derieg N."/>
            <person name="Yan J."/>
            <person name="Mihaltcheva S."/>
            <person name="Hayes R.D."/>
            <person name="Rokhsar D."/>
        </authorList>
    </citation>
    <scope>NUCLEOTIDE SEQUENCE [LARGE SCALE GENOMIC DNA]</scope>
    <source>
        <strain evidence="13">cv. Goldsmith</strain>
    </source>
</reference>
<dbReference type="Pfam" id="PF13041">
    <property type="entry name" value="PPR_2"/>
    <property type="match status" value="2"/>
</dbReference>
<dbReference type="PANTHER" id="PTHR46481">
    <property type="entry name" value="ZINC FINGER BED DOMAIN-CONTAINING PROTEIN 4"/>
    <property type="match status" value="1"/>
</dbReference>
<dbReference type="PROSITE" id="PS51375">
    <property type="entry name" value="PPR"/>
    <property type="match status" value="6"/>
</dbReference>